<dbReference type="EMBL" id="CAKOFQ010007007">
    <property type="protein sequence ID" value="CAH1986878.1"/>
    <property type="molecule type" value="Genomic_DNA"/>
</dbReference>
<evidence type="ECO:0000256" key="4">
    <source>
        <dbReference type="ARBA" id="ARBA00022692"/>
    </source>
</evidence>
<evidence type="ECO:0000256" key="8">
    <source>
        <dbReference type="ARBA" id="ARBA00023170"/>
    </source>
</evidence>
<dbReference type="AlphaFoldDB" id="A0A9P0PHX0"/>
<comment type="subcellular location">
    <subcellularLocation>
        <location evidence="1">Cell membrane</location>
        <topology evidence="1">Multi-pass membrane protein</topology>
    </subcellularLocation>
</comment>
<keyword evidence="5 10" id="KW-1133">Transmembrane helix</keyword>
<dbReference type="OrthoDB" id="5980076at2759"/>
<evidence type="ECO:0000313" key="12">
    <source>
        <dbReference type="EMBL" id="CAH1986878.1"/>
    </source>
</evidence>
<organism evidence="12 13">
    <name type="scientific">Acanthoscelides obtectus</name>
    <name type="common">Bean weevil</name>
    <name type="synonym">Bruchus obtectus</name>
    <dbReference type="NCBI Taxonomy" id="200917"/>
    <lineage>
        <taxon>Eukaryota</taxon>
        <taxon>Metazoa</taxon>
        <taxon>Ecdysozoa</taxon>
        <taxon>Arthropoda</taxon>
        <taxon>Hexapoda</taxon>
        <taxon>Insecta</taxon>
        <taxon>Pterygota</taxon>
        <taxon>Neoptera</taxon>
        <taxon>Endopterygota</taxon>
        <taxon>Coleoptera</taxon>
        <taxon>Polyphaga</taxon>
        <taxon>Cucujiformia</taxon>
        <taxon>Chrysomeloidea</taxon>
        <taxon>Chrysomelidae</taxon>
        <taxon>Bruchinae</taxon>
        <taxon>Bruchini</taxon>
        <taxon>Acanthoscelides</taxon>
    </lineage>
</organism>
<dbReference type="SUPFAM" id="SSF81321">
    <property type="entry name" value="Family A G protein-coupled receptor-like"/>
    <property type="match status" value="2"/>
</dbReference>
<feature type="transmembrane region" description="Helical" evidence="10">
    <location>
        <begin position="6"/>
        <end position="32"/>
    </location>
</feature>
<name>A0A9P0PHX0_ACAOB</name>
<evidence type="ECO:0000256" key="9">
    <source>
        <dbReference type="ARBA" id="ARBA00023224"/>
    </source>
</evidence>
<accession>A0A9P0PHX0</accession>
<sequence>MESDYHWLITIGLVTSSVIAVTANIFLLVIFCRRRSLRTVPNRFVINLLITNLLSSVLLIPLLLVDQEATSLTSSMGVNQTVDEVESLIIRENVRSSNTSSESIEIIETEFQDDPTRKTIEIIETSDVLTRRLIAENATADLLCVFAHSTTSFVCTASIFSILLIGINQYFGVIHSLRYHFYINRCRSSILIGESSSFFILIE</sequence>
<dbReference type="InterPro" id="IPR000276">
    <property type="entry name" value="GPCR_Rhodpsn"/>
</dbReference>
<dbReference type="PANTHER" id="PTHR22752:SF1">
    <property type="entry name" value="G-PROTEIN COUPLED RECEPTOR 176"/>
    <property type="match status" value="1"/>
</dbReference>
<dbReference type="InterPro" id="IPR017452">
    <property type="entry name" value="GPCR_Rhodpsn_7TM"/>
</dbReference>
<dbReference type="Gene3D" id="1.20.1070.10">
    <property type="entry name" value="Rhodopsin 7-helix transmembrane proteins"/>
    <property type="match status" value="2"/>
</dbReference>
<evidence type="ECO:0000256" key="1">
    <source>
        <dbReference type="ARBA" id="ARBA00004651"/>
    </source>
</evidence>
<dbReference type="PROSITE" id="PS50262">
    <property type="entry name" value="G_PROTEIN_RECEP_F1_2"/>
    <property type="match status" value="1"/>
</dbReference>
<evidence type="ECO:0000256" key="3">
    <source>
        <dbReference type="ARBA" id="ARBA00022475"/>
    </source>
</evidence>
<feature type="domain" description="G-protein coupled receptors family 1 profile" evidence="11">
    <location>
        <begin position="23"/>
        <end position="203"/>
    </location>
</feature>
<evidence type="ECO:0000256" key="7">
    <source>
        <dbReference type="ARBA" id="ARBA00023136"/>
    </source>
</evidence>
<gene>
    <name evidence="12" type="ORF">ACAOBT_LOCUS17496</name>
</gene>
<dbReference type="PANTHER" id="PTHR22752">
    <property type="entry name" value="G PROTEIN-COUPLED RECEPTOR"/>
    <property type="match status" value="1"/>
</dbReference>
<comment type="caution">
    <text evidence="12">The sequence shown here is derived from an EMBL/GenBank/DDBJ whole genome shotgun (WGS) entry which is preliminary data.</text>
</comment>
<comment type="similarity">
    <text evidence="2">Belongs to the G-protein coupled receptor 1 family.</text>
</comment>
<keyword evidence="7 10" id="KW-0472">Membrane</keyword>
<reference evidence="12" key="1">
    <citation type="submission" date="2022-03" db="EMBL/GenBank/DDBJ databases">
        <authorList>
            <person name="Sayadi A."/>
        </authorList>
    </citation>
    <scope>NUCLEOTIDE SEQUENCE</scope>
</reference>
<evidence type="ECO:0000256" key="2">
    <source>
        <dbReference type="ARBA" id="ARBA00010663"/>
    </source>
</evidence>
<dbReference type="Proteomes" id="UP001152888">
    <property type="component" value="Unassembled WGS sequence"/>
</dbReference>
<evidence type="ECO:0000256" key="6">
    <source>
        <dbReference type="ARBA" id="ARBA00023040"/>
    </source>
</evidence>
<protein>
    <recommendedName>
        <fullName evidence="11">G-protein coupled receptors family 1 profile domain-containing protein</fullName>
    </recommendedName>
</protein>
<keyword evidence="6" id="KW-0297">G-protein coupled receptor</keyword>
<evidence type="ECO:0000256" key="5">
    <source>
        <dbReference type="ARBA" id="ARBA00022989"/>
    </source>
</evidence>
<evidence type="ECO:0000313" key="13">
    <source>
        <dbReference type="Proteomes" id="UP001152888"/>
    </source>
</evidence>
<dbReference type="GO" id="GO:0005886">
    <property type="term" value="C:plasma membrane"/>
    <property type="evidence" value="ECO:0007669"/>
    <property type="project" value="UniProtKB-SubCell"/>
</dbReference>
<evidence type="ECO:0000256" key="10">
    <source>
        <dbReference type="SAM" id="Phobius"/>
    </source>
</evidence>
<dbReference type="CDD" id="cd00637">
    <property type="entry name" value="7tm_classA_rhodopsin-like"/>
    <property type="match status" value="1"/>
</dbReference>
<keyword evidence="13" id="KW-1185">Reference proteome</keyword>
<dbReference type="GO" id="GO:0004930">
    <property type="term" value="F:G protein-coupled receptor activity"/>
    <property type="evidence" value="ECO:0007669"/>
    <property type="project" value="UniProtKB-KW"/>
</dbReference>
<keyword evidence="3" id="KW-1003">Cell membrane</keyword>
<proteinExistence type="inferred from homology"/>
<dbReference type="PRINTS" id="PR00237">
    <property type="entry name" value="GPCRRHODOPSN"/>
</dbReference>
<keyword evidence="4 10" id="KW-0812">Transmembrane</keyword>
<evidence type="ECO:0000259" key="11">
    <source>
        <dbReference type="PROSITE" id="PS50262"/>
    </source>
</evidence>
<keyword evidence="8" id="KW-0675">Receptor</keyword>
<feature type="transmembrane region" description="Helical" evidence="10">
    <location>
        <begin position="151"/>
        <end position="171"/>
    </location>
</feature>
<keyword evidence="9" id="KW-0807">Transducer</keyword>
<feature type="transmembrane region" description="Helical" evidence="10">
    <location>
        <begin position="44"/>
        <end position="65"/>
    </location>
</feature>